<dbReference type="Pfam" id="PF00004">
    <property type="entry name" value="AAA"/>
    <property type="match status" value="1"/>
</dbReference>
<dbReference type="EMBL" id="QBKP01000024">
    <property type="protein sequence ID" value="PTX43893.1"/>
    <property type="molecule type" value="Genomic_DNA"/>
</dbReference>
<dbReference type="GO" id="GO:0016887">
    <property type="term" value="F:ATP hydrolysis activity"/>
    <property type="evidence" value="ECO:0007669"/>
    <property type="project" value="InterPro"/>
</dbReference>
<evidence type="ECO:0000256" key="1">
    <source>
        <dbReference type="ARBA" id="ARBA00006914"/>
    </source>
</evidence>
<dbReference type="InterPro" id="IPR050304">
    <property type="entry name" value="MT-severing_AAA_ATPase"/>
</dbReference>
<comment type="similarity">
    <text evidence="1">Belongs to the AAA ATPase family.</text>
</comment>
<keyword evidence="4" id="KW-1185">Reference proteome</keyword>
<sequence length="176" mass="19875">MGLQVVEKRASDLMSKWVGESEQNIARAFAEARAKDAMLIFDEADSLLADRRSAERSWEVSQVNEMLTWMESHPLPFVCTTNFVEKLDPATQRRFTFRIRFDFLSEAQLPLAWAAHFTSPAPAGLWSLDRLAAGDFANVARRMRALGENDPQAILQELSREMEAKQGSARPIGFGR</sequence>
<dbReference type="Proteomes" id="UP000244224">
    <property type="component" value="Unassembled WGS sequence"/>
</dbReference>
<dbReference type="AlphaFoldDB" id="A0A2T6AJ90"/>
<dbReference type="Gene3D" id="3.40.50.300">
    <property type="entry name" value="P-loop containing nucleotide triphosphate hydrolases"/>
    <property type="match status" value="1"/>
</dbReference>
<protein>
    <submittedName>
        <fullName evidence="3">ATPase family protein associated with various cellular activities (AAA)</fullName>
    </submittedName>
</protein>
<dbReference type="InterPro" id="IPR027417">
    <property type="entry name" value="P-loop_NTPase"/>
</dbReference>
<proteinExistence type="inferred from homology"/>
<comment type="caution">
    <text evidence="3">The sequence shown here is derived from an EMBL/GenBank/DDBJ whole genome shotgun (WGS) entry which is preliminary data.</text>
</comment>
<evidence type="ECO:0000259" key="2">
    <source>
        <dbReference type="Pfam" id="PF00004"/>
    </source>
</evidence>
<organism evidence="3 4">
    <name type="scientific">Gemmobacter caeni</name>
    <dbReference type="NCBI Taxonomy" id="589035"/>
    <lineage>
        <taxon>Bacteria</taxon>
        <taxon>Pseudomonadati</taxon>
        <taxon>Pseudomonadota</taxon>
        <taxon>Alphaproteobacteria</taxon>
        <taxon>Rhodobacterales</taxon>
        <taxon>Paracoccaceae</taxon>
        <taxon>Gemmobacter</taxon>
    </lineage>
</organism>
<dbReference type="CDD" id="cd19481">
    <property type="entry name" value="RecA-like_protease"/>
    <property type="match status" value="1"/>
</dbReference>
<evidence type="ECO:0000313" key="3">
    <source>
        <dbReference type="EMBL" id="PTX43893.1"/>
    </source>
</evidence>
<dbReference type="GO" id="GO:0005524">
    <property type="term" value="F:ATP binding"/>
    <property type="evidence" value="ECO:0007669"/>
    <property type="project" value="InterPro"/>
</dbReference>
<accession>A0A2T6AJ90</accession>
<dbReference type="PANTHER" id="PTHR23074:SF17">
    <property type="entry name" value="FIDGETIN-LIKE PROTEIN 1"/>
    <property type="match status" value="1"/>
</dbReference>
<dbReference type="PANTHER" id="PTHR23074">
    <property type="entry name" value="AAA DOMAIN-CONTAINING"/>
    <property type="match status" value="1"/>
</dbReference>
<reference evidence="3 4" key="1">
    <citation type="submission" date="2018-04" db="EMBL/GenBank/DDBJ databases">
        <title>Genomic Encyclopedia of Archaeal and Bacterial Type Strains, Phase II (KMG-II): from individual species to whole genera.</title>
        <authorList>
            <person name="Goeker M."/>
        </authorList>
    </citation>
    <scope>NUCLEOTIDE SEQUENCE [LARGE SCALE GENOMIC DNA]</scope>
    <source>
        <strain evidence="3 4">DSM 21823</strain>
    </source>
</reference>
<gene>
    <name evidence="3" type="ORF">C8N34_12426</name>
</gene>
<dbReference type="InterPro" id="IPR003959">
    <property type="entry name" value="ATPase_AAA_core"/>
</dbReference>
<evidence type="ECO:0000313" key="4">
    <source>
        <dbReference type="Proteomes" id="UP000244224"/>
    </source>
</evidence>
<dbReference type="SUPFAM" id="SSF52540">
    <property type="entry name" value="P-loop containing nucleoside triphosphate hydrolases"/>
    <property type="match status" value="1"/>
</dbReference>
<name>A0A2T6AJ90_9RHOB</name>
<feature type="domain" description="ATPase AAA-type core" evidence="2">
    <location>
        <begin position="1"/>
        <end position="102"/>
    </location>
</feature>